<dbReference type="EMBL" id="JBJHQE010000011">
    <property type="protein sequence ID" value="MFK9080836.1"/>
    <property type="molecule type" value="Genomic_DNA"/>
</dbReference>
<dbReference type="Proteomes" id="UP001622950">
    <property type="component" value="Unassembled WGS sequence"/>
</dbReference>
<evidence type="ECO:0000313" key="1">
    <source>
        <dbReference type="EMBL" id="MFK9080836.1"/>
    </source>
</evidence>
<evidence type="ECO:0000313" key="2">
    <source>
        <dbReference type="Proteomes" id="UP001622950"/>
    </source>
</evidence>
<protein>
    <submittedName>
        <fullName evidence="1">Dermonecrotic toxin domain-containing protein</fullName>
    </submittedName>
</protein>
<gene>
    <name evidence="1" type="ORF">ACJEBM_09135</name>
</gene>
<accession>A0ACC7MR19</accession>
<name>A0ACC7MR19_9PSED</name>
<sequence length="1603" mass="177962">MPTPSVPLLFPEALKSPGFWVDLGKTHGLTQKDFEWFSHLELATQSSRSQQRPPMLAESILLTIKGYAPTPLAGSFVLSDTPDDKGLILYTPYGGIRKLDSRETLIDELEKQLNPATEDDDLLAFMSLARRKTLAATRHIKVSFEAIEGEVFEHQRNALTANQGLNDQALLDELSELPTLESLLDTLLDELLGSSFPGLEQSLTRVNFYATSPTEQDNPPVRRWLQSMSLSAAVLSYYRDQRWPAGQEPEFFHPKRTPQGNDQQHWETAVKTASGKLISLLSRQVERFWSGGSADGATRREFFARAIREQARADIVLKREAEIITAQQSTALHTLIQPAAGTARSPTLETVRLWEYQANYVELAGSLMISHANAYLYTPTQGLQVLADYKDLKDTLLSKFKASGHEDEIYGLLSLEERNRFIGFNQPQVTGEVVSGAIFTTLFEAIIRKQLQNLEYVLQVFRHSDGTVDIHALFDKALDIRAMISERLLALEANGRWSTRPVLTGSQQPSTVLADKAAAFEKTFNDVESAIKTEFAAQPLASQAVQQTYLANMKPRLAHALSVGLRGEANLRVINSTLRKADRAIVDTIFNPDQPERKNRRALNGFRPDAYKLVLECSGEQNVLPLANCVVLTERGGLDPQHSGRAILWTPAEGLEVFNHVSDLKRVLNQRLLDPLQRLALLENLTPTQRKFHRRYSLGSLRLIEGNVLHELAQSSIERFLAGCEYVRSQSLTSAQQVTALEQLAQTVSDTNLHRAAAIARAINHQQSLPAWLGMAGVDEQQLHIELLEQYRHNVTDDKDYLHGLPTLRTFVHGRLKSLLGSRFPTAVLDPDNIAITPNLALAGPSRTLTEFALNHVSVAQGTGFTIRSSEREPLPQGLDQSAIRQLLLSLDVQTAFAKQVTGKLLEDSDEAATRKQRFMLQLPWQLMQHAHALHLQQRLSSTAFDLIRQVLDMPDSLARASVQGAHALVRPLELIKTAGGNATATLGLYLIGPGPGQEGPQVLYTPYHSGSVFTEFENEASLVSAFCKIGPLQDLLIRRLPEDQRTLFSNLLQDTVGQPSEITLASSPLEGNLLAQLFTDNVTLISHLLGSQSEITAQAEWEAAKNLFSKGIKLVAGLLPGKLAYGPFLWHSYKHFKDSAEALQEHHWKQALQEFIAGAVQMVSLGRLSLHASTEAVPATVETEPVKTDLASAQWSQLKPTAPARTLLQPFEATTVALKDLVKNQADGTYDDSIGKLRYAAIAGKVYRVAKPGAVWRITKTLVDGPGLRSTPSQQLVIDPDRHTVHYGKAVSKMINEYTASREVSRILNIEAVGMEQIRARHPAKASQIVKAIDLARYYAFNSLHNLAQARHLVKGTRLDGLFKIVFDVKDVDTDLLDKIKKAITPICTALVDPDDDLMNTERFVVGSTKDPQDVLIAFVIDEDSRRHVHFTQRFFDQQLGQYNACLTEPFDVDGHAQAATLIHEFSHAITQSADIAYLEARRPFSDLISSITSFGASLKTRQERYQREALSLATPRDELFARWSNELQEWISLDSIPGAENAGKAILKITGCKKMADARSAFRNPVNADLRIDTILRNADSIAYLICQMGRQLDPVPVSTP</sequence>
<keyword evidence="2" id="KW-1185">Reference proteome</keyword>
<proteinExistence type="predicted"/>
<organism evidence="1 2">
    <name type="scientific">Pseudomonas neuropathica</name>
    <dbReference type="NCBI Taxonomy" id="2730425"/>
    <lineage>
        <taxon>Bacteria</taxon>
        <taxon>Pseudomonadati</taxon>
        <taxon>Pseudomonadota</taxon>
        <taxon>Gammaproteobacteria</taxon>
        <taxon>Pseudomonadales</taxon>
        <taxon>Pseudomonadaceae</taxon>
        <taxon>Pseudomonas</taxon>
    </lineage>
</organism>
<reference evidence="1" key="1">
    <citation type="submission" date="2024-11" db="EMBL/GenBank/DDBJ databases">
        <authorList>
            <person name="Lucas J.A."/>
        </authorList>
    </citation>
    <scope>NUCLEOTIDE SEQUENCE</scope>
    <source>
        <strain evidence="1">Z 8.8</strain>
    </source>
</reference>
<comment type="caution">
    <text evidence="1">The sequence shown here is derived from an EMBL/GenBank/DDBJ whole genome shotgun (WGS) entry which is preliminary data.</text>
</comment>